<evidence type="ECO:0000313" key="6">
    <source>
        <dbReference type="EMBL" id="KYH24319.1"/>
    </source>
</evidence>
<dbReference type="PATRIC" id="fig|1008153.3.peg.3467"/>
<dbReference type="InterPro" id="IPR008279">
    <property type="entry name" value="PEP-util_enz_mobile_dom"/>
</dbReference>
<feature type="domain" description="PEP-utilising enzyme mobile" evidence="4">
    <location>
        <begin position="825"/>
        <end position="896"/>
    </location>
</feature>
<dbReference type="EMBL" id="LTAZ01000013">
    <property type="protein sequence ID" value="KYH24319.1"/>
    <property type="molecule type" value="Genomic_DNA"/>
</dbReference>
<dbReference type="InterPro" id="IPR036637">
    <property type="entry name" value="Phosphohistidine_dom_sf"/>
</dbReference>
<reference evidence="6 7" key="1">
    <citation type="submission" date="2016-02" db="EMBL/GenBank/DDBJ databases">
        <title>Genome sequence of Halalkalicoccus paucihalophilus DSM 24557.</title>
        <authorList>
            <person name="Poehlein A."/>
            <person name="Daniel R."/>
        </authorList>
    </citation>
    <scope>NUCLEOTIDE SEQUENCE [LARGE SCALE GENOMIC DNA]</scope>
    <source>
        <strain evidence="6 7">DSM 24557</strain>
    </source>
</reference>
<keyword evidence="2" id="KW-0067">ATP-binding</keyword>
<protein>
    <recommendedName>
        <fullName evidence="3">Probable phosphoenolpyruvate synthase</fullName>
    </recommendedName>
</protein>
<name>A0A151A9M8_9EURY</name>
<dbReference type="Pfam" id="PF00391">
    <property type="entry name" value="PEP-utilizers"/>
    <property type="match status" value="1"/>
</dbReference>
<dbReference type="GO" id="GO:0005524">
    <property type="term" value="F:ATP binding"/>
    <property type="evidence" value="ECO:0007669"/>
    <property type="project" value="UniProtKB-KW"/>
</dbReference>
<evidence type="ECO:0000259" key="5">
    <source>
        <dbReference type="Pfam" id="PF01326"/>
    </source>
</evidence>
<dbReference type="FunFam" id="3.30.1490.20:FF:000010">
    <property type="entry name" value="Phosphoenolpyruvate synthase"/>
    <property type="match status" value="1"/>
</dbReference>
<dbReference type="GO" id="GO:0016301">
    <property type="term" value="F:kinase activity"/>
    <property type="evidence" value="ECO:0007669"/>
    <property type="project" value="InterPro"/>
</dbReference>
<evidence type="ECO:0000259" key="4">
    <source>
        <dbReference type="Pfam" id="PF00391"/>
    </source>
</evidence>
<dbReference type="AlphaFoldDB" id="A0A151A9M8"/>
<organism evidence="6 7">
    <name type="scientific">Halalkalicoccus paucihalophilus</name>
    <dbReference type="NCBI Taxonomy" id="1008153"/>
    <lineage>
        <taxon>Archaea</taxon>
        <taxon>Methanobacteriati</taxon>
        <taxon>Methanobacteriota</taxon>
        <taxon>Stenosarchaea group</taxon>
        <taxon>Halobacteria</taxon>
        <taxon>Halobacteriales</taxon>
        <taxon>Halococcaceae</taxon>
        <taxon>Halalkalicoccus</taxon>
    </lineage>
</organism>
<dbReference type="OrthoDB" id="23397at2157"/>
<dbReference type="Gene3D" id="3.50.30.10">
    <property type="entry name" value="Phosphohistidine domain"/>
    <property type="match status" value="1"/>
</dbReference>
<dbReference type="PANTHER" id="PTHR43615:SF1">
    <property type="entry name" value="PPDK_N DOMAIN-CONTAINING PROTEIN"/>
    <property type="match status" value="1"/>
</dbReference>
<dbReference type="RefSeq" id="WP_066384753.1">
    <property type="nucleotide sequence ID" value="NZ_LTAZ01000013.1"/>
</dbReference>
<comment type="caution">
    <text evidence="6">The sequence shown here is derived from an EMBL/GenBank/DDBJ whole genome shotgun (WGS) entry which is preliminary data.</text>
</comment>
<evidence type="ECO:0000313" key="7">
    <source>
        <dbReference type="Proteomes" id="UP000075321"/>
    </source>
</evidence>
<dbReference type="SUPFAM" id="SSF52009">
    <property type="entry name" value="Phosphohistidine domain"/>
    <property type="match status" value="1"/>
</dbReference>
<evidence type="ECO:0000256" key="1">
    <source>
        <dbReference type="ARBA" id="ARBA00022741"/>
    </source>
</evidence>
<dbReference type="Gene3D" id="3.30.1490.20">
    <property type="entry name" value="ATP-grasp fold, A domain"/>
    <property type="match status" value="1"/>
</dbReference>
<dbReference type="Pfam" id="PF01326">
    <property type="entry name" value="PPDK_N"/>
    <property type="match status" value="1"/>
</dbReference>
<keyword evidence="1" id="KW-0547">Nucleotide-binding</keyword>
<dbReference type="Proteomes" id="UP000075321">
    <property type="component" value="Unassembled WGS sequence"/>
</dbReference>
<dbReference type="SUPFAM" id="SSF56059">
    <property type="entry name" value="Glutathione synthetase ATP-binding domain-like"/>
    <property type="match status" value="1"/>
</dbReference>
<feature type="domain" description="Pyruvate phosphate dikinase AMP/ATP-binding" evidence="5">
    <location>
        <begin position="27"/>
        <end position="325"/>
    </location>
</feature>
<keyword evidence="6" id="KW-0808">Transferase</keyword>
<gene>
    <name evidence="6" type="primary">ppsA_3</name>
    <name evidence="6" type="ORF">HAPAU_33020</name>
</gene>
<evidence type="ECO:0000256" key="3">
    <source>
        <dbReference type="ARBA" id="ARBA00071420"/>
    </source>
</evidence>
<dbReference type="InterPro" id="IPR002192">
    <property type="entry name" value="PPDK_AMP/ATP-bd"/>
</dbReference>
<dbReference type="InterPro" id="IPR013815">
    <property type="entry name" value="ATP_grasp_subdomain_1"/>
</dbReference>
<evidence type="ECO:0000256" key="2">
    <source>
        <dbReference type="ARBA" id="ARBA00022840"/>
    </source>
</evidence>
<sequence length="902" mass="97805">MVDRSDFESYSQHVISLSDIRATDRLLAGGKGANLATLIEAGLPVPDGFCVTTVAFRQLVDTGSIDGLLDELSELDPADTAAIATVGERLRNRIEALEMPTTIREAIENEINATDSGPTKAYAVRSSATAEDLPEASFAGQQETILNVQGSEAIITASRACMASLFTDRAIAYRAKNDIPHTDVALAVVVQRMITPDVSGVLFTADPMTGNRHRTAIEAGLGLGEAFVSGAAAADSIRVNTQTGEILEYERADQQIVVQARSEGGIETVELEAAERPDRVLTDEQIRTLVDLGTTIEALFEQPQDIEWCIEDGSIYILQSRPITSLFPVPAPKPTDDQLHVYCSLGHAQAFAEAMPPLVRDIWMAYTEETFEAFGFSAHETWAVEAGGRVYMDMTSLLQVSVVRDLLPHQLRATSEPMGAAVENILERRSEEFRIERSLPEIVAGTPAVTRSVWQGAKMSRPVLSAMADGFVGAFIGEPTDPQDEEAKWITWGQWIASRVHAPDTLSERVRAIRTNLNVAINYPPVGPLLAALVAGRLLEQLFPDAPEDVNAVGRGFPDELVTRINLGLGDLADVARANPAVADALREGASLETIESLAGGAEFIDALEAYLEEFGHRATGEIDISRPRWQENPSGLLATVRANLEHEQQGAHRSHIRQMEREARGAAVALEQRADHGLLGPVRRRLVRQLIRTYRGYIQTREYPKQGAAHMFATWRDVLCEAGEVLVDDGLLSDSTDVWFLRLEELLDALDGESIAVDIDTRRAEFERYKSLTAPPVLTSEGEAPSGRIEREDVPEGALTGTGVSGGVVEGIARVVRDPTTETIENGEILVAPSSDPGWTPLFLNAAGMVVEVGGRMSHGALVAREYGIPAVVSVSEATERIETGQRIRIDGTQGIVEIIG</sequence>
<dbReference type="PANTHER" id="PTHR43615">
    <property type="entry name" value="PHOSPHOENOLPYRUVATE SYNTHASE-RELATED"/>
    <property type="match status" value="1"/>
</dbReference>
<accession>A0A151A9M8</accession>
<proteinExistence type="predicted"/>
<dbReference type="InterPro" id="IPR051549">
    <property type="entry name" value="PEP_Utilizing_Enz"/>
</dbReference>
<keyword evidence="7" id="KW-1185">Reference proteome</keyword>
<keyword evidence="6" id="KW-0670">Pyruvate</keyword>
<dbReference type="Gene3D" id="3.30.470.20">
    <property type="entry name" value="ATP-grasp fold, B domain"/>
    <property type="match status" value="1"/>
</dbReference>